<dbReference type="Pfam" id="PF24827">
    <property type="entry name" value="AstE_AspA_cat"/>
    <property type="match status" value="1"/>
</dbReference>
<dbReference type="PANTHER" id="PTHR37326">
    <property type="entry name" value="BLL3975 PROTEIN"/>
    <property type="match status" value="1"/>
</dbReference>
<keyword evidence="3" id="KW-0378">Hydrolase</keyword>
<evidence type="ECO:0000313" key="6">
    <source>
        <dbReference type="EMBL" id="GGX19828.1"/>
    </source>
</evidence>
<comment type="cofactor">
    <cofactor evidence="1">
        <name>Zn(2+)</name>
        <dbReference type="ChEBI" id="CHEBI:29105"/>
    </cofactor>
</comment>
<dbReference type="CDD" id="cd06250">
    <property type="entry name" value="M14_PaAOTO_like"/>
    <property type="match status" value="1"/>
</dbReference>
<evidence type="ECO:0000313" key="7">
    <source>
        <dbReference type="Proteomes" id="UP000620127"/>
    </source>
</evidence>
<organism evidence="6 7">
    <name type="scientific">Undibacterium macrobrachii</name>
    <dbReference type="NCBI Taxonomy" id="1119058"/>
    <lineage>
        <taxon>Bacteria</taxon>
        <taxon>Pseudomonadati</taxon>
        <taxon>Pseudomonadota</taxon>
        <taxon>Betaproteobacteria</taxon>
        <taxon>Burkholderiales</taxon>
        <taxon>Oxalobacteraceae</taxon>
        <taxon>Undibacterium</taxon>
    </lineage>
</organism>
<dbReference type="Proteomes" id="UP000620127">
    <property type="component" value="Unassembled WGS sequence"/>
</dbReference>
<evidence type="ECO:0000256" key="3">
    <source>
        <dbReference type="ARBA" id="ARBA00022801"/>
    </source>
</evidence>
<dbReference type="SUPFAM" id="SSF53187">
    <property type="entry name" value="Zn-dependent exopeptidases"/>
    <property type="match status" value="1"/>
</dbReference>
<dbReference type="InterPro" id="IPR055438">
    <property type="entry name" value="AstE_AspA_cat"/>
</dbReference>
<dbReference type="InterPro" id="IPR053138">
    <property type="entry name" value="N-alpha-Ac-DABA_deacetylase"/>
</dbReference>
<dbReference type="RefSeq" id="WP_189346719.1">
    <property type="nucleotide sequence ID" value="NZ_BMYT01000004.1"/>
</dbReference>
<dbReference type="Gene3D" id="3.40.630.10">
    <property type="entry name" value="Zn peptidases"/>
    <property type="match status" value="1"/>
</dbReference>
<evidence type="ECO:0000256" key="2">
    <source>
        <dbReference type="ARBA" id="ARBA00022723"/>
    </source>
</evidence>
<sequence length="381" mass="41113">MRIEHHPLPAISTGTNRQVTSMHFGRDKHLDNKEKTENKKKVYIQSSLHADEIPGMLVCHYLRQSLLELERAGAIDGEIVLIPVANPIGLAQDIQGSAFGRFDLATGINFNRSYQYLTPELTKRLTGRLGPNVNTNTALIREEALAILAQWQPTNEASALKKILQSLAIDADIVLDLHCDNQAVMHLYTGTPFAEATMPLACYLGARALLLSVLSGDDPFDESCSRHWWELAQQFGAATPIALGCHAITVELRGESDLVHESAKHDANGIIQFLIQAGHIQGGSDPLPQALCQATPLEGSEPITASHAGALVFTKNIGDFVAAGESIGDVVDPISGTVTPLISSVAGVLYARVARRYAQHGMRVAKIAGAFAYRSGNLLSM</sequence>
<dbReference type="EMBL" id="BMYT01000004">
    <property type="protein sequence ID" value="GGX19828.1"/>
    <property type="molecule type" value="Genomic_DNA"/>
</dbReference>
<evidence type="ECO:0000256" key="4">
    <source>
        <dbReference type="ARBA" id="ARBA00022833"/>
    </source>
</evidence>
<keyword evidence="7" id="KW-1185">Reference proteome</keyword>
<protein>
    <submittedName>
        <fullName evidence="6">Succinylglutamate desuccinylase/aspartoacylase</fullName>
    </submittedName>
</protein>
<feature type="domain" description="Succinylglutamate desuccinylase/Aspartoacylase catalytic" evidence="5">
    <location>
        <begin position="39"/>
        <end position="115"/>
    </location>
</feature>
<reference evidence="7" key="1">
    <citation type="journal article" date="2019" name="Int. J. Syst. Evol. Microbiol.">
        <title>The Global Catalogue of Microorganisms (GCM) 10K type strain sequencing project: providing services to taxonomists for standard genome sequencing and annotation.</title>
        <authorList>
            <consortium name="The Broad Institute Genomics Platform"/>
            <consortium name="The Broad Institute Genome Sequencing Center for Infectious Disease"/>
            <person name="Wu L."/>
            <person name="Ma J."/>
        </authorList>
    </citation>
    <scope>NUCLEOTIDE SEQUENCE [LARGE SCALE GENOMIC DNA]</scope>
    <source>
        <strain evidence="7">KCTC 23916</strain>
    </source>
</reference>
<dbReference type="PANTHER" id="PTHR37326:SF1">
    <property type="entry name" value="BLL3975 PROTEIN"/>
    <property type="match status" value="1"/>
</dbReference>
<gene>
    <name evidence="6" type="ORF">GCM10011282_27610</name>
</gene>
<comment type="caution">
    <text evidence="6">The sequence shown here is derived from an EMBL/GenBank/DDBJ whole genome shotgun (WGS) entry which is preliminary data.</text>
</comment>
<proteinExistence type="predicted"/>
<name>A0ABQ2XJZ8_9BURK</name>
<evidence type="ECO:0000259" key="5">
    <source>
        <dbReference type="Pfam" id="PF24827"/>
    </source>
</evidence>
<accession>A0ABQ2XJZ8</accession>
<evidence type="ECO:0000256" key="1">
    <source>
        <dbReference type="ARBA" id="ARBA00001947"/>
    </source>
</evidence>
<keyword evidence="4" id="KW-0862">Zinc</keyword>
<keyword evidence="2" id="KW-0479">Metal-binding</keyword>